<dbReference type="PANTHER" id="PTHR42718">
    <property type="entry name" value="MAJOR FACILITATOR SUPERFAMILY MULTIDRUG TRANSPORTER MFSC"/>
    <property type="match status" value="1"/>
</dbReference>
<dbReference type="PANTHER" id="PTHR42718:SF9">
    <property type="entry name" value="MAJOR FACILITATOR SUPERFAMILY MULTIDRUG TRANSPORTER MFSC"/>
    <property type="match status" value="1"/>
</dbReference>
<evidence type="ECO:0000313" key="6">
    <source>
        <dbReference type="EMBL" id="AWB93966.1"/>
    </source>
</evidence>
<proteinExistence type="predicted"/>
<accession>A0A5F2EW69</accession>
<dbReference type="GO" id="GO:0005886">
    <property type="term" value="C:plasma membrane"/>
    <property type="evidence" value="ECO:0007669"/>
    <property type="project" value="UniProtKB-SubCell"/>
</dbReference>
<name>A0A2S0WRL1_9ACTN</name>
<evidence type="ECO:0000256" key="3">
    <source>
        <dbReference type="ARBA" id="ARBA00022692"/>
    </source>
</evidence>
<evidence type="ECO:0000256" key="4">
    <source>
        <dbReference type="ARBA" id="ARBA00022989"/>
    </source>
</evidence>
<dbReference type="InterPro" id="IPR020846">
    <property type="entry name" value="MFS_dom"/>
</dbReference>
<dbReference type="KEGG" id="aez:C3E78_00565"/>
<dbReference type="Gene3D" id="1.20.1250.20">
    <property type="entry name" value="MFS general substrate transporter like domains"/>
    <property type="match status" value="2"/>
</dbReference>
<dbReference type="Pfam" id="PF07690">
    <property type="entry name" value="MFS_1"/>
    <property type="match status" value="1"/>
</dbReference>
<dbReference type="PRINTS" id="PR01036">
    <property type="entry name" value="TCRTETB"/>
</dbReference>
<gene>
    <name evidence="6" type="ORF">C3E78_00565</name>
</gene>
<dbReference type="InterPro" id="IPR036259">
    <property type="entry name" value="MFS_trans_sf"/>
</dbReference>
<dbReference type="EMBL" id="CP026952">
    <property type="protein sequence ID" value="AWB93966.1"/>
    <property type="molecule type" value="Genomic_DNA"/>
</dbReference>
<keyword evidence="4" id="KW-1133">Transmembrane helix</keyword>
<protein>
    <submittedName>
        <fullName evidence="6">MFS transporter</fullName>
    </submittedName>
</protein>
<comment type="subcellular location">
    <subcellularLocation>
        <location evidence="1">Cell membrane</location>
        <topology evidence="1">Multi-pass membrane protein</topology>
    </subcellularLocation>
</comment>
<dbReference type="InterPro" id="IPR011701">
    <property type="entry name" value="MFS"/>
</dbReference>
<evidence type="ECO:0000256" key="5">
    <source>
        <dbReference type="ARBA" id="ARBA00023136"/>
    </source>
</evidence>
<dbReference type="CDD" id="cd17504">
    <property type="entry name" value="MFS_MMR_MDR_like"/>
    <property type="match status" value="1"/>
</dbReference>
<organism evidence="6 7">
    <name type="scientific">Aeromicrobium chenweiae</name>
    <dbReference type="NCBI Taxonomy" id="2079793"/>
    <lineage>
        <taxon>Bacteria</taxon>
        <taxon>Bacillati</taxon>
        <taxon>Actinomycetota</taxon>
        <taxon>Actinomycetes</taxon>
        <taxon>Propionibacteriales</taxon>
        <taxon>Nocardioidaceae</taxon>
        <taxon>Aeromicrobium</taxon>
    </lineage>
</organism>
<dbReference type="Proteomes" id="UP000244384">
    <property type="component" value="Chromosome"/>
</dbReference>
<evidence type="ECO:0000256" key="2">
    <source>
        <dbReference type="ARBA" id="ARBA00022448"/>
    </source>
</evidence>
<dbReference type="OrthoDB" id="4484751at2"/>
<keyword evidence="5" id="KW-0472">Membrane</keyword>
<keyword evidence="2" id="KW-0813">Transport</keyword>
<evidence type="ECO:0000256" key="1">
    <source>
        <dbReference type="ARBA" id="ARBA00004651"/>
    </source>
</evidence>
<dbReference type="AlphaFoldDB" id="A0A2S0WRL1"/>
<dbReference type="SUPFAM" id="SSF103473">
    <property type="entry name" value="MFS general substrate transporter"/>
    <property type="match status" value="1"/>
</dbReference>
<keyword evidence="7" id="KW-1185">Reference proteome</keyword>
<keyword evidence="3" id="KW-0812">Transmembrane</keyword>
<dbReference type="PROSITE" id="PS50850">
    <property type="entry name" value="MFS"/>
    <property type="match status" value="1"/>
</dbReference>
<reference evidence="7" key="1">
    <citation type="submission" date="2018-01" db="EMBL/GenBank/DDBJ databases">
        <authorList>
            <person name="Li J."/>
        </authorList>
    </citation>
    <scope>NUCLEOTIDE SEQUENCE [LARGE SCALE GENOMIC DNA]</scope>
    <source>
        <strain evidence="7">592</strain>
    </source>
</reference>
<sequence length="479" mass="49523">MTFAVLAVSVASFALLQSLVTPVLSEIQVDLNTDQTTVTWVLTAYLLSASVFTPIIGRIGDKVGKEKLLVVALVGLAIGSIIAALATSIGPMIVARVIQGVGGGVLPLAFGIIRDEFPEKKIPGAVGIIASLAAVGAGVGLVLAGPIVDALNYHWLFWIPGIVTALAAIAAFFVVPASPVRTPGKISVLPAVLLSAWLVCLLLALSQGRSWGWTSGRVLGLIVAAVVLAVAWVVVEERSESPLIDMTMMRLPAVWTTNLVALLVGFSMYASFGFLPQFTQTPSEAGYGFGASITESGLILLPSSVTMFTVGLLSGTFVRLIGPKTVVVIGSLISAASMAILAFAHEEKWELYVANAVMGVGVGLIFACLSNLIVAAVPPEQTGVASGMNANIRTIGGSVGAAVMASVVTASVFPNGLPKESGYTNGFLMLTIAFIVAALVALLIPRVKRDVIEDHLADEPEHAELGMVAAGTLVGDKSE</sequence>
<evidence type="ECO:0000313" key="7">
    <source>
        <dbReference type="Proteomes" id="UP000244384"/>
    </source>
</evidence>
<accession>A0A2S0WRL1</accession>
<dbReference type="GO" id="GO:0022857">
    <property type="term" value="F:transmembrane transporter activity"/>
    <property type="evidence" value="ECO:0007669"/>
    <property type="project" value="InterPro"/>
</dbReference>